<comment type="caution">
    <text evidence="2">The sequence shown here is derived from an EMBL/GenBank/DDBJ whole genome shotgun (WGS) entry which is preliminary data.</text>
</comment>
<dbReference type="InterPro" id="IPR019888">
    <property type="entry name" value="Tscrpt_reg_AsnC-like"/>
</dbReference>
<evidence type="ECO:0000259" key="1">
    <source>
        <dbReference type="Pfam" id="PF01037"/>
    </source>
</evidence>
<protein>
    <submittedName>
        <fullName evidence="2">Lrp/AsnC family transcriptional regulator</fullName>
    </submittedName>
</protein>
<dbReference type="SUPFAM" id="SSF54909">
    <property type="entry name" value="Dimeric alpha+beta barrel"/>
    <property type="match status" value="1"/>
</dbReference>
<name>A0A8T3YKU0_9ARCH</name>
<reference evidence="2" key="1">
    <citation type="submission" date="2020-07" db="EMBL/GenBank/DDBJ databases">
        <title>Huge and variable diversity of episymbiotic CPR bacteria and DPANN archaea in groundwater ecosystems.</title>
        <authorList>
            <person name="He C.Y."/>
            <person name="Keren R."/>
            <person name="Whittaker M."/>
            <person name="Farag I.F."/>
            <person name="Doudna J."/>
            <person name="Cate J.H.D."/>
            <person name="Banfield J.F."/>
        </authorList>
    </citation>
    <scope>NUCLEOTIDE SEQUENCE</scope>
    <source>
        <strain evidence="2">NC_groundwater_1296_Ag_S-0.2um_52_80</strain>
    </source>
</reference>
<evidence type="ECO:0000313" key="3">
    <source>
        <dbReference type="Proteomes" id="UP000732298"/>
    </source>
</evidence>
<dbReference type="InterPro" id="IPR011008">
    <property type="entry name" value="Dimeric_a/b-barrel"/>
</dbReference>
<dbReference type="Pfam" id="PF01037">
    <property type="entry name" value="AsnC_trans_reg"/>
    <property type="match status" value="1"/>
</dbReference>
<dbReference type="PANTHER" id="PTHR30154">
    <property type="entry name" value="LEUCINE-RESPONSIVE REGULATORY PROTEIN"/>
    <property type="match status" value="1"/>
</dbReference>
<sequence>LRRNARLQLTDISSRTGIPISTVYDRIRGYAGRSVKKYAAILDFPELGFPITAHATFAVEKTQKAEFGGHLTRHPNVNSVYRINNGHDFMAEVIYPDISGLESFMDRLQERFKIRDKKVYYVVDELKKEEFLNDAKMLPEMPT</sequence>
<proteinExistence type="predicted"/>
<accession>A0A8T3YKU0</accession>
<feature type="domain" description="Transcription regulator AsnC/Lrp ligand binding" evidence="1">
    <location>
        <begin position="64"/>
        <end position="115"/>
    </location>
</feature>
<dbReference type="Gene3D" id="3.30.70.920">
    <property type="match status" value="1"/>
</dbReference>
<dbReference type="InterPro" id="IPR019887">
    <property type="entry name" value="Tscrpt_reg_AsnC/Lrp_C"/>
</dbReference>
<dbReference type="GO" id="GO:0043565">
    <property type="term" value="F:sequence-specific DNA binding"/>
    <property type="evidence" value="ECO:0007669"/>
    <property type="project" value="TreeGrafter"/>
</dbReference>
<gene>
    <name evidence="2" type="ORF">HY544_02270</name>
</gene>
<organism evidence="2 3">
    <name type="scientific">Candidatus Iainarchaeum sp</name>
    <dbReference type="NCBI Taxonomy" id="3101447"/>
    <lineage>
        <taxon>Archaea</taxon>
        <taxon>Candidatus Iainarchaeota</taxon>
        <taxon>Candidatus Iainarchaeia</taxon>
        <taxon>Candidatus Iainarchaeales</taxon>
        <taxon>Candidatus Iainarchaeaceae</taxon>
        <taxon>Candidatus Iainarchaeum</taxon>
    </lineage>
</organism>
<dbReference type="EMBL" id="JACQPB010000029">
    <property type="protein sequence ID" value="MBI4210310.1"/>
    <property type="molecule type" value="Genomic_DNA"/>
</dbReference>
<dbReference type="AlphaFoldDB" id="A0A8T3YKU0"/>
<dbReference type="PANTHER" id="PTHR30154:SF34">
    <property type="entry name" value="TRANSCRIPTIONAL REGULATOR AZLB"/>
    <property type="match status" value="1"/>
</dbReference>
<feature type="non-terminal residue" evidence="2">
    <location>
        <position position="1"/>
    </location>
</feature>
<evidence type="ECO:0000313" key="2">
    <source>
        <dbReference type="EMBL" id="MBI4210310.1"/>
    </source>
</evidence>
<dbReference type="GO" id="GO:0043200">
    <property type="term" value="P:response to amino acid"/>
    <property type="evidence" value="ECO:0007669"/>
    <property type="project" value="TreeGrafter"/>
</dbReference>
<dbReference type="SMART" id="SM00344">
    <property type="entry name" value="HTH_ASNC"/>
    <property type="match status" value="1"/>
</dbReference>
<dbReference type="GO" id="GO:0005829">
    <property type="term" value="C:cytosol"/>
    <property type="evidence" value="ECO:0007669"/>
    <property type="project" value="TreeGrafter"/>
</dbReference>
<dbReference type="Proteomes" id="UP000732298">
    <property type="component" value="Unassembled WGS sequence"/>
</dbReference>